<dbReference type="SUPFAM" id="SSF103473">
    <property type="entry name" value="MFS general substrate transporter"/>
    <property type="match status" value="1"/>
</dbReference>
<keyword evidence="2 5" id="KW-0812">Transmembrane</keyword>
<evidence type="ECO:0000313" key="6">
    <source>
        <dbReference type="EMBL" id="KAE8386606.1"/>
    </source>
</evidence>
<keyword evidence="3 5" id="KW-1133">Transmembrane helix</keyword>
<dbReference type="GO" id="GO:0005351">
    <property type="term" value="F:carbohydrate:proton symporter activity"/>
    <property type="evidence" value="ECO:0007669"/>
    <property type="project" value="TreeGrafter"/>
</dbReference>
<dbReference type="GO" id="GO:0016020">
    <property type="term" value="C:membrane"/>
    <property type="evidence" value="ECO:0007669"/>
    <property type="project" value="UniProtKB-SubCell"/>
</dbReference>
<proteinExistence type="predicted"/>
<reference evidence="6" key="1">
    <citation type="submission" date="2019-04" db="EMBL/GenBank/DDBJ databases">
        <title>Friends and foes A comparative genomics studyof 23 Aspergillus species from section Flavi.</title>
        <authorList>
            <consortium name="DOE Joint Genome Institute"/>
            <person name="Kjaerbolling I."/>
            <person name="Vesth T."/>
            <person name="Frisvad J.C."/>
            <person name="Nybo J.L."/>
            <person name="Theobald S."/>
            <person name="Kildgaard S."/>
            <person name="Isbrandt T."/>
            <person name="Kuo A."/>
            <person name="Sato A."/>
            <person name="Lyhne E.K."/>
            <person name="Kogle M.E."/>
            <person name="Wiebenga A."/>
            <person name="Kun R.S."/>
            <person name="Lubbers R.J."/>
            <person name="Makela M.R."/>
            <person name="Barry K."/>
            <person name="Chovatia M."/>
            <person name="Clum A."/>
            <person name="Daum C."/>
            <person name="Haridas S."/>
            <person name="He G."/>
            <person name="LaButti K."/>
            <person name="Lipzen A."/>
            <person name="Mondo S."/>
            <person name="Riley R."/>
            <person name="Salamov A."/>
            <person name="Simmons B.A."/>
            <person name="Magnuson J.K."/>
            <person name="Henrissat B."/>
            <person name="Mortensen U.H."/>
            <person name="Larsen T.O."/>
            <person name="Devries R.P."/>
            <person name="Grigoriev I.V."/>
            <person name="Machida M."/>
            <person name="Baker S.E."/>
            <person name="Andersen M.R."/>
        </authorList>
    </citation>
    <scope>NUCLEOTIDE SEQUENCE [LARGE SCALE GENOMIC DNA]</scope>
    <source>
        <strain evidence="6">IBT 14317</strain>
    </source>
</reference>
<feature type="transmembrane region" description="Helical" evidence="5">
    <location>
        <begin position="37"/>
        <end position="58"/>
    </location>
</feature>
<gene>
    <name evidence="6" type="ORF">BDV23DRAFT_187109</name>
</gene>
<evidence type="ECO:0000256" key="1">
    <source>
        <dbReference type="ARBA" id="ARBA00004141"/>
    </source>
</evidence>
<dbReference type="EMBL" id="ML735308">
    <property type="protein sequence ID" value="KAE8386606.1"/>
    <property type="molecule type" value="Genomic_DNA"/>
</dbReference>
<protein>
    <recommendedName>
        <fullName evidence="7">Major facilitator superfamily (MFS) profile domain-containing protein</fullName>
    </recommendedName>
</protein>
<dbReference type="InterPro" id="IPR050360">
    <property type="entry name" value="MFS_Sugar_Transporters"/>
</dbReference>
<dbReference type="Gene3D" id="1.20.1250.20">
    <property type="entry name" value="MFS general substrate transporter like domains"/>
    <property type="match status" value="1"/>
</dbReference>
<evidence type="ECO:0000256" key="5">
    <source>
        <dbReference type="SAM" id="Phobius"/>
    </source>
</evidence>
<evidence type="ECO:0000256" key="4">
    <source>
        <dbReference type="ARBA" id="ARBA00023136"/>
    </source>
</evidence>
<dbReference type="InterPro" id="IPR036259">
    <property type="entry name" value="MFS_trans_sf"/>
</dbReference>
<comment type="subcellular location">
    <subcellularLocation>
        <location evidence="1">Membrane</location>
        <topology evidence="1">Multi-pass membrane protein</topology>
    </subcellularLocation>
</comment>
<keyword evidence="4 5" id="KW-0472">Membrane</keyword>
<evidence type="ECO:0008006" key="7">
    <source>
        <dbReference type="Google" id="ProtNLM"/>
    </source>
</evidence>
<dbReference type="Pfam" id="PF00083">
    <property type="entry name" value="Sugar_tr"/>
    <property type="match status" value="1"/>
</dbReference>
<dbReference type="Proteomes" id="UP000326877">
    <property type="component" value="Unassembled WGS sequence"/>
</dbReference>
<sequence>MSNDMRARGMGTFKLTAGGAGFIGTFAAPVALADIGYWFYVFFVFWGSFEFVFVYFFFAETKGRTLEELDDVSEASNFRKASLNIST</sequence>
<evidence type="ECO:0000256" key="2">
    <source>
        <dbReference type="ARBA" id="ARBA00022692"/>
    </source>
</evidence>
<evidence type="ECO:0000256" key="3">
    <source>
        <dbReference type="ARBA" id="ARBA00022989"/>
    </source>
</evidence>
<accession>A0A5N7BXQ4</accession>
<dbReference type="AlphaFoldDB" id="A0A5N7BXQ4"/>
<dbReference type="PANTHER" id="PTHR48022:SF70">
    <property type="entry name" value="MONOSACCHARIDE TRANSPORTER, PUTATIVE (AFU_ORTHOLOGUE AFUA_5G14540)-RELATED"/>
    <property type="match status" value="1"/>
</dbReference>
<organism evidence="6">
    <name type="scientific">Petromyces alliaceus</name>
    <name type="common">Aspergillus alliaceus</name>
    <dbReference type="NCBI Taxonomy" id="209559"/>
    <lineage>
        <taxon>Eukaryota</taxon>
        <taxon>Fungi</taxon>
        <taxon>Dikarya</taxon>
        <taxon>Ascomycota</taxon>
        <taxon>Pezizomycotina</taxon>
        <taxon>Eurotiomycetes</taxon>
        <taxon>Eurotiomycetidae</taxon>
        <taxon>Eurotiales</taxon>
        <taxon>Aspergillaceae</taxon>
        <taxon>Aspergillus</taxon>
        <taxon>Aspergillus subgen. Circumdati</taxon>
    </lineage>
</organism>
<dbReference type="InterPro" id="IPR005828">
    <property type="entry name" value="MFS_sugar_transport-like"/>
</dbReference>
<name>A0A5N7BXQ4_PETAA</name>
<dbReference type="PANTHER" id="PTHR48022">
    <property type="entry name" value="PLASTIDIC GLUCOSE TRANSPORTER 4"/>
    <property type="match status" value="1"/>
</dbReference>